<dbReference type="Proteomes" id="UP000596827">
    <property type="component" value="Unassembled WGS sequence"/>
</dbReference>
<evidence type="ECO:0000313" key="3">
    <source>
        <dbReference type="EMBL" id="MBC5764682.1"/>
    </source>
</evidence>
<dbReference type="SUPFAM" id="SSF54909">
    <property type="entry name" value="Dimeric alpha+beta barrel"/>
    <property type="match status" value="1"/>
</dbReference>
<dbReference type="RefSeq" id="WP_187081577.1">
    <property type="nucleotide sequence ID" value="NZ_JACORU010000003.1"/>
</dbReference>
<feature type="domain" description="YCII-related" evidence="2">
    <location>
        <begin position="1"/>
        <end position="111"/>
    </location>
</feature>
<dbReference type="Gene3D" id="3.30.70.1060">
    <property type="entry name" value="Dimeric alpha+beta barrel"/>
    <property type="match status" value="1"/>
</dbReference>
<comment type="similarity">
    <text evidence="1">Belongs to the YciI family.</text>
</comment>
<name>A0A923M5N7_9BURK</name>
<evidence type="ECO:0000313" key="4">
    <source>
        <dbReference type="Proteomes" id="UP000596827"/>
    </source>
</evidence>
<organism evidence="3 4">
    <name type="scientific">Ramlibacter albus</name>
    <dbReference type="NCBI Taxonomy" id="2079448"/>
    <lineage>
        <taxon>Bacteria</taxon>
        <taxon>Pseudomonadati</taxon>
        <taxon>Pseudomonadota</taxon>
        <taxon>Betaproteobacteria</taxon>
        <taxon>Burkholderiales</taxon>
        <taxon>Comamonadaceae</taxon>
        <taxon>Ramlibacter</taxon>
    </lineage>
</organism>
<protein>
    <submittedName>
        <fullName evidence="3">Dehydrogenase</fullName>
    </submittedName>
</protein>
<dbReference type="PANTHER" id="PTHR35174:SF3">
    <property type="entry name" value="BLL7171 PROTEIN"/>
    <property type="match status" value="1"/>
</dbReference>
<reference evidence="3" key="1">
    <citation type="submission" date="2020-08" db="EMBL/GenBank/DDBJ databases">
        <title>Ramlibacter sp. GTP1 16S ribosomal RNA gene genome sequencing and assembly.</title>
        <authorList>
            <person name="Kang M."/>
        </authorList>
    </citation>
    <scope>NUCLEOTIDE SEQUENCE</scope>
    <source>
        <strain evidence="3">GTP1</strain>
    </source>
</reference>
<accession>A0A923M5N7</accession>
<evidence type="ECO:0000259" key="2">
    <source>
        <dbReference type="Pfam" id="PF03795"/>
    </source>
</evidence>
<gene>
    <name evidence="3" type="ORF">H8R02_09495</name>
</gene>
<sequence>MPFMLLIYEDPAQRGTRTQAEGEDVYGRMVAFSDELKQRGVLLAVESLQGHAKATRVQVRGGGAKVMDGPFAEAKEMIGGFFLLDVRTKDEALAIARACPAAQWATVEVRETGPCYT</sequence>
<dbReference type="EMBL" id="JACORU010000003">
    <property type="protein sequence ID" value="MBC5764682.1"/>
    <property type="molecule type" value="Genomic_DNA"/>
</dbReference>
<comment type="caution">
    <text evidence="3">The sequence shown here is derived from an EMBL/GenBank/DDBJ whole genome shotgun (WGS) entry which is preliminary data.</text>
</comment>
<proteinExistence type="inferred from homology"/>
<dbReference type="PANTHER" id="PTHR35174">
    <property type="entry name" value="BLL7171 PROTEIN-RELATED"/>
    <property type="match status" value="1"/>
</dbReference>
<dbReference type="Pfam" id="PF03795">
    <property type="entry name" value="YCII"/>
    <property type="match status" value="1"/>
</dbReference>
<keyword evidence="4" id="KW-1185">Reference proteome</keyword>
<dbReference type="InterPro" id="IPR011008">
    <property type="entry name" value="Dimeric_a/b-barrel"/>
</dbReference>
<dbReference type="InterPro" id="IPR005545">
    <property type="entry name" value="YCII"/>
</dbReference>
<evidence type="ECO:0000256" key="1">
    <source>
        <dbReference type="ARBA" id="ARBA00007689"/>
    </source>
</evidence>
<dbReference type="AlphaFoldDB" id="A0A923M5N7"/>